<dbReference type="AlphaFoldDB" id="A0A8J8G888"/>
<proteinExistence type="predicted"/>
<dbReference type="PANTHER" id="PTHR30438">
    <property type="entry name" value="36 KDA ANTIGEN-RELATED"/>
    <property type="match status" value="1"/>
</dbReference>
<evidence type="ECO:0000259" key="2">
    <source>
        <dbReference type="Pfam" id="PF25881"/>
    </source>
</evidence>
<gene>
    <name evidence="3" type="ORF">HNQ03_000140</name>
</gene>
<dbReference type="Gene3D" id="1.10.287.470">
    <property type="entry name" value="Helix hairpin bin"/>
    <property type="match status" value="2"/>
</dbReference>
<protein>
    <submittedName>
        <fullName evidence="3">HlyD family secretion protein</fullName>
    </submittedName>
</protein>
<dbReference type="SUPFAM" id="SSF111369">
    <property type="entry name" value="HlyD-like secretion proteins"/>
    <property type="match status" value="1"/>
</dbReference>
<evidence type="ECO:0000313" key="4">
    <source>
        <dbReference type="Proteomes" id="UP000610746"/>
    </source>
</evidence>
<dbReference type="RefSeq" id="WP_173777709.1">
    <property type="nucleotide sequence ID" value="NZ_JABSNO010000001.1"/>
</dbReference>
<dbReference type="Proteomes" id="UP000610746">
    <property type="component" value="Unassembled WGS sequence"/>
</dbReference>
<keyword evidence="4" id="KW-1185">Reference proteome</keyword>
<comment type="caution">
    <text evidence="3">The sequence shown here is derived from an EMBL/GenBank/DDBJ whole genome shotgun (WGS) entry which is preliminary data.</text>
</comment>
<dbReference type="InterPro" id="IPR059052">
    <property type="entry name" value="HH_YbhG-like"/>
</dbReference>
<evidence type="ECO:0000313" key="3">
    <source>
        <dbReference type="EMBL" id="NRS91075.1"/>
    </source>
</evidence>
<dbReference type="Pfam" id="PF25881">
    <property type="entry name" value="HH_YBHG"/>
    <property type="match status" value="1"/>
</dbReference>
<dbReference type="PROSITE" id="PS51257">
    <property type="entry name" value="PROKAR_LIPOPROTEIN"/>
    <property type="match status" value="1"/>
</dbReference>
<name>A0A8J8G888_9FLAO</name>
<sequence>MKNSIIKFLAILLAFTFFSCKKSETESAIGGKTKKEIVSFSPKLSGRILNIYVEEGQTVKTGDTLAVLDIPEVSAKIAQAKGATSSAIAQVEMAKNGATGNQLNQLKAKQKGLQEQFNFAQKSFNRAKNMYNDQLLSPQNYDEYFAKYQGAKAQLDAVNAELREVQMGTRVEKIEMAQGQENQARGVLQEANVAFSERYIIATNDMEIETIALNKGELATAGYPLFSGYIPASSYFRFTIPETKIGKYQKGMQVTLVVNYSKKEIKGKIVAIKQLAKYADITSAFPDYEPEEAIYEIKVVPENQNLAKDILVNSNVTLK</sequence>
<dbReference type="Gene3D" id="2.40.50.100">
    <property type="match status" value="1"/>
</dbReference>
<accession>A0A8J8G888</accession>
<reference evidence="3" key="1">
    <citation type="submission" date="2020-05" db="EMBL/GenBank/DDBJ databases">
        <title>Genomic Encyclopedia of Type Strains, Phase IV (KMG-V): Genome sequencing to study the core and pangenomes of soil and plant-associated prokaryotes.</title>
        <authorList>
            <person name="Whitman W."/>
        </authorList>
    </citation>
    <scope>NUCLEOTIDE SEQUENCE</scope>
    <source>
        <strain evidence="3">16F</strain>
    </source>
</reference>
<keyword evidence="1" id="KW-0175">Coiled coil</keyword>
<evidence type="ECO:0000256" key="1">
    <source>
        <dbReference type="SAM" id="Coils"/>
    </source>
</evidence>
<dbReference type="PANTHER" id="PTHR30438:SF2">
    <property type="entry name" value="MEMBRANE PROTEIN"/>
    <property type="match status" value="1"/>
</dbReference>
<dbReference type="GO" id="GO:0005886">
    <property type="term" value="C:plasma membrane"/>
    <property type="evidence" value="ECO:0007669"/>
    <property type="project" value="TreeGrafter"/>
</dbReference>
<dbReference type="EMBL" id="JABSNO010000001">
    <property type="protein sequence ID" value="NRS91075.1"/>
    <property type="molecule type" value="Genomic_DNA"/>
</dbReference>
<organism evidence="3 4">
    <name type="scientific">Frigoriflavimonas asaccharolytica</name>
    <dbReference type="NCBI Taxonomy" id="2735899"/>
    <lineage>
        <taxon>Bacteria</taxon>
        <taxon>Pseudomonadati</taxon>
        <taxon>Bacteroidota</taxon>
        <taxon>Flavobacteriia</taxon>
        <taxon>Flavobacteriales</taxon>
        <taxon>Weeksellaceae</taxon>
        <taxon>Frigoriflavimonas</taxon>
    </lineage>
</organism>
<feature type="domain" description="YbhG-like alpha-helical hairpin" evidence="2">
    <location>
        <begin position="74"/>
        <end position="193"/>
    </location>
</feature>
<feature type="coiled-coil region" evidence="1">
    <location>
        <begin position="103"/>
        <end position="161"/>
    </location>
</feature>